<evidence type="ECO:0000256" key="1">
    <source>
        <dbReference type="SAM" id="MobiDB-lite"/>
    </source>
</evidence>
<dbReference type="AlphaFoldDB" id="A0A5J4VFG6"/>
<name>A0A5J4VFG6_9EUKA</name>
<dbReference type="SUPFAM" id="SSF48371">
    <property type="entry name" value="ARM repeat"/>
    <property type="match status" value="1"/>
</dbReference>
<sequence>MGIVQQLTKLLESEDKFGVRTKAIEIIKRIVSVEGLKVGEQNAYLKVLTDDGTLAKLIKALKDDDKDDIHYDISWTLALLFKAAPLPKEISFKVVEQLNSLSLLMINISHLAECPDNHDAILANEFEKKLFEGDSNIIEYLQITYLILHLGSEENKQRVANAVKDKVKRLTDYKTLQELGKEQIWNKKTKKGIQAKAKESYQLIKEIIGGKENEEEAAQEEDQDEDDEDEQCLIQ</sequence>
<dbReference type="EMBL" id="SNRW01007501">
    <property type="protein sequence ID" value="KAA6381144.1"/>
    <property type="molecule type" value="Genomic_DNA"/>
</dbReference>
<organism evidence="2 3">
    <name type="scientific">Streblomastix strix</name>
    <dbReference type="NCBI Taxonomy" id="222440"/>
    <lineage>
        <taxon>Eukaryota</taxon>
        <taxon>Metamonada</taxon>
        <taxon>Preaxostyla</taxon>
        <taxon>Oxymonadida</taxon>
        <taxon>Streblomastigidae</taxon>
        <taxon>Streblomastix</taxon>
    </lineage>
</organism>
<dbReference type="Gene3D" id="1.25.10.10">
    <property type="entry name" value="Leucine-rich Repeat Variant"/>
    <property type="match status" value="1"/>
</dbReference>
<feature type="region of interest" description="Disordered" evidence="1">
    <location>
        <begin position="209"/>
        <end position="235"/>
    </location>
</feature>
<protein>
    <submittedName>
        <fullName evidence="2">Uncharacterized protein</fullName>
    </submittedName>
</protein>
<proteinExistence type="predicted"/>
<gene>
    <name evidence="2" type="ORF">EZS28_023331</name>
</gene>
<dbReference type="Proteomes" id="UP000324800">
    <property type="component" value="Unassembled WGS sequence"/>
</dbReference>
<evidence type="ECO:0000313" key="3">
    <source>
        <dbReference type="Proteomes" id="UP000324800"/>
    </source>
</evidence>
<accession>A0A5J4VFG6</accession>
<comment type="caution">
    <text evidence="2">The sequence shown here is derived from an EMBL/GenBank/DDBJ whole genome shotgun (WGS) entry which is preliminary data.</text>
</comment>
<evidence type="ECO:0000313" key="2">
    <source>
        <dbReference type="EMBL" id="KAA6381144.1"/>
    </source>
</evidence>
<dbReference type="InterPro" id="IPR011989">
    <property type="entry name" value="ARM-like"/>
</dbReference>
<dbReference type="InterPro" id="IPR016024">
    <property type="entry name" value="ARM-type_fold"/>
</dbReference>
<reference evidence="2 3" key="1">
    <citation type="submission" date="2019-03" db="EMBL/GenBank/DDBJ databases">
        <title>Single cell metagenomics reveals metabolic interactions within the superorganism composed of flagellate Streblomastix strix and complex community of Bacteroidetes bacteria on its surface.</title>
        <authorList>
            <person name="Treitli S.C."/>
            <person name="Kolisko M."/>
            <person name="Husnik F."/>
            <person name="Keeling P."/>
            <person name="Hampl V."/>
        </authorList>
    </citation>
    <scope>NUCLEOTIDE SEQUENCE [LARGE SCALE GENOMIC DNA]</scope>
    <source>
        <strain evidence="2">ST1C</strain>
    </source>
</reference>
<feature type="compositionally biased region" description="Acidic residues" evidence="1">
    <location>
        <begin position="213"/>
        <end position="235"/>
    </location>
</feature>